<accession>A0ABT9SNJ4</accession>
<name>A0ABT9SNJ4_9FLAO</name>
<organism evidence="1 2">
    <name type="scientific">Chryseobacterium lathyri</name>
    <dbReference type="NCBI Taxonomy" id="395933"/>
    <lineage>
        <taxon>Bacteria</taxon>
        <taxon>Pseudomonadati</taxon>
        <taxon>Bacteroidota</taxon>
        <taxon>Flavobacteriia</taxon>
        <taxon>Flavobacteriales</taxon>
        <taxon>Weeksellaceae</taxon>
        <taxon>Chryseobacterium group</taxon>
        <taxon>Chryseobacterium</taxon>
    </lineage>
</organism>
<reference evidence="1 2" key="1">
    <citation type="submission" date="2023-07" db="EMBL/GenBank/DDBJ databases">
        <title>Sorghum-associated microbial communities from plants grown in Nebraska, USA.</title>
        <authorList>
            <person name="Schachtman D."/>
        </authorList>
    </citation>
    <scope>NUCLEOTIDE SEQUENCE [LARGE SCALE GENOMIC DNA]</scope>
    <source>
        <strain evidence="1 2">CC351</strain>
    </source>
</reference>
<evidence type="ECO:0000313" key="2">
    <source>
        <dbReference type="Proteomes" id="UP001235513"/>
    </source>
</evidence>
<evidence type="ECO:0000313" key="1">
    <source>
        <dbReference type="EMBL" id="MDP9961009.1"/>
    </source>
</evidence>
<comment type="caution">
    <text evidence="1">The sequence shown here is derived from an EMBL/GenBank/DDBJ whole genome shotgun (WGS) entry which is preliminary data.</text>
</comment>
<keyword evidence="2" id="KW-1185">Reference proteome</keyword>
<gene>
    <name evidence="1" type="ORF">J2T04_002897</name>
</gene>
<dbReference type="Proteomes" id="UP001235513">
    <property type="component" value="Unassembled WGS sequence"/>
</dbReference>
<dbReference type="EMBL" id="JAUSRL010000004">
    <property type="protein sequence ID" value="MDP9961009.1"/>
    <property type="molecule type" value="Genomic_DNA"/>
</dbReference>
<protein>
    <submittedName>
        <fullName evidence="1">Uncharacterized protein (DUF169 family)</fullName>
    </submittedName>
</protein>
<proteinExistence type="predicted"/>
<sequence length="47" mass="5335">MISEIEQIKNNTNICQICSSARVKRAIYIEMLLRNDVGVSQQKIAVL</sequence>